<dbReference type="PANTHER" id="PTHR46401:SF2">
    <property type="entry name" value="GLYCOSYLTRANSFERASE WBBK-RELATED"/>
    <property type="match status" value="1"/>
</dbReference>
<protein>
    <submittedName>
        <fullName evidence="4">Glycosyltransferase</fullName>
        <ecNumber evidence="4">2.4.-.-</ecNumber>
    </submittedName>
</protein>
<dbReference type="InterPro" id="IPR001296">
    <property type="entry name" value="Glyco_trans_1"/>
</dbReference>
<dbReference type="InterPro" id="IPR028098">
    <property type="entry name" value="Glyco_trans_4-like_N"/>
</dbReference>
<dbReference type="Proteomes" id="UP001596395">
    <property type="component" value="Unassembled WGS sequence"/>
</dbReference>
<evidence type="ECO:0000256" key="1">
    <source>
        <dbReference type="ARBA" id="ARBA00022679"/>
    </source>
</evidence>
<dbReference type="PANTHER" id="PTHR46401">
    <property type="entry name" value="GLYCOSYLTRANSFERASE WBBK-RELATED"/>
    <property type="match status" value="1"/>
</dbReference>
<dbReference type="Gene3D" id="3.40.50.2000">
    <property type="entry name" value="Glycogen Phosphorylase B"/>
    <property type="match status" value="2"/>
</dbReference>
<dbReference type="EMBL" id="JBHSXN010000002">
    <property type="protein sequence ID" value="MFC6952855.1"/>
    <property type="molecule type" value="Genomic_DNA"/>
</dbReference>
<keyword evidence="4" id="KW-0328">Glycosyltransferase</keyword>
<evidence type="ECO:0000313" key="4">
    <source>
        <dbReference type="EMBL" id="MFC6952855.1"/>
    </source>
</evidence>
<reference evidence="4 5" key="1">
    <citation type="journal article" date="2019" name="Int. J. Syst. Evol. Microbiol.">
        <title>The Global Catalogue of Microorganisms (GCM) 10K type strain sequencing project: providing services to taxonomists for standard genome sequencing and annotation.</title>
        <authorList>
            <consortium name="The Broad Institute Genomics Platform"/>
            <consortium name="The Broad Institute Genome Sequencing Center for Infectious Disease"/>
            <person name="Wu L."/>
            <person name="Ma J."/>
        </authorList>
    </citation>
    <scope>NUCLEOTIDE SEQUENCE [LARGE SCALE GENOMIC DNA]</scope>
    <source>
        <strain evidence="4 5">GX26</strain>
    </source>
</reference>
<keyword evidence="1 4" id="KW-0808">Transferase</keyword>
<dbReference type="RefSeq" id="WP_336349837.1">
    <property type="nucleotide sequence ID" value="NZ_JAZAQL010000002.1"/>
</dbReference>
<dbReference type="AlphaFoldDB" id="A0ABD5VB87"/>
<comment type="caution">
    <text evidence="4">The sequence shown here is derived from an EMBL/GenBank/DDBJ whole genome shotgun (WGS) entry which is preliminary data.</text>
</comment>
<dbReference type="GO" id="GO:0016757">
    <property type="term" value="F:glycosyltransferase activity"/>
    <property type="evidence" value="ECO:0007669"/>
    <property type="project" value="UniProtKB-KW"/>
</dbReference>
<feature type="domain" description="Glycosyltransferase subfamily 4-like N-terminal" evidence="3">
    <location>
        <begin position="91"/>
        <end position="188"/>
    </location>
</feature>
<evidence type="ECO:0000313" key="5">
    <source>
        <dbReference type="Proteomes" id="UP001596395"/>
    </source>
</evidence>
<evidence type="ECO:0000259" key="3">
    <source>
        <dbReference type="Pfam" id="PF13439"/>
    </source>
</evidence>
<dbReference type="Pfam" id="PF13439">
    <property type="entry name" value="Glyco_transf_4"/>
    <property type="match status" value="1"/>
</dbReference>
<keyword evidence="5" id="KW-1185">Reference proteome</keyword>
<organism evidence="4 5">
    <name type="scientific">Halorubellus litoreus</name>
    <dbReference type="NCBI Taxonomy" id="755308"/>
    <lineage>
        <taxon>Archaea</taxon>
        <taxon>Methanobacteriati</taxon>
        <taxon>Methanobacteriota</taxon>
        <taxon>Stenosarchaea group</taxon>
        <taxon>Halobacteria</taxon>
        <taxon>Halobacteriales</taxon>
        <taxon>Halorubellaceae</taxon>
        <taxon>Halorubellus</taxon>
    </lineage>
</organism>
<sequence>MNIGFFTSRIDSSDNGPGIYRKNIIKGLNSVRLEDDKLSLLHYQKADDKIYESNNEVIVDRSDLFSNFVDAFLENGLGWKSSLGAQISPMSEFKIDRSQFDILHYQMVPPRPFWFANDDTKLVTTIHFAVRPHIHPEHYSALERKVRKLSISKVLEKFDAIFTISEYSKKIHSEVFDIPDGKIHVTPNAPPEGFGPENKTEVINKYDLPEQYIFHISRNSFYKNPEGIIRGFEIAKERFDINHSLVLAGSGWSKESVSEYIDNRETIDDVYTLGFVPRDDLATLYTNSDVFLLPSLSEGLPFVLLESLVCGTPIITTQKFGLQEMLTEGGEFLEDVNDYSMIADKIHTTLQSMGQYQPTQVSSLYSWEKSAQKTYNVYKSLLKE</sequence>
<accession>A0ABD5VB87</accession>
<dbReference type="Pfam" id="PF00534">
    <property type="entry name" value="Glycos_transf_1"/>
    <property type="match status" value="1"/>
</dbReference>
<feature type="domain" description="Glycosyl transferase family 1" evidence="2">
    <location>
        <begin position="208"/>
        <end position="351"/>
    </location>
</feature>
<dbReference type="SUPFAM" id="SSF53756">
    <property type="entry name" value="UDP-Glycosyltransferase/glycogen phosphorylase"/>
    <property type="match status" value="1"/>
</dbReference>
<gene>
    <name evidence="4" type="ORF">ACFQGB_08260</name>
</gene>
<dbReference type="EC" id="2.4.-.-" evidence="4"/>
<evidence type="ECO:0000259" key="2">
    <source>
        <dbReference type="Pfam" id="PF00534"/>
    </source>
</evidence>
<proteinExistence type="predicted"/>
<name>A0ABD5VB87_9EURY</name>